<organism evidence="1">
    <name type="scientific">Rhipicephalus zambeziensis</name>
    <dbReference type="NCBI Taxonomy" id="60191"/>
    <lineage>
        <taxon>Eukaryota</taxon>
        <taxon>Metazoa</taxon>
        <taxon>Ecdysozoa</taxon>
        <taxon>Arthropoda</taxon>
        <taxon>Chelicerata</taxon>
        <taxon>Arachnida</taxon>
        <taxon>Acari</taxon>
        <taxon>Parasitiformes</taxon>
        <taxon>Ixodida</taxon>
        <taxon>Ixodoidea</taxon>
        <taxon>Ixodidae</taxon>
        <taxon>Rhipicephalinae</taxon>
        <taxon>Rhipicephalus</taxon>
        <taxon>Rhipicephalus</taxon>
    </lineage>
</organism>
<name>A0A224Y7P2_9ACAR</name>
<reference evidence="1" key="1">
    <citation type="journal article" date="2017" name="Parasit. Vectors">
        <title>Sialotranscriptomics of Rhipicephalus zambeziensis reveals intricate expression profiles of secretory proteins and suggests tight temporal transcriptional regulation during blood-feeding.</title>
        <authorList>
            <person name="de Castro M.H."/>
            <person name="de Klerk D."/>
            <person name="Pienaar R."/>
            <person name="Rees D.J.G."/>
            <person name="Mans B.J."/>
        </authorList>
    </citation>
    <scope>NUCLEOTIDE SEQUENCE</scope>
    <source>
        <tissue evidence="1">Salivary glands</tissue>
    </source>
</reference>
<protein>
    <submittedName>
        <fullName evidence="1">Uncharacterized protein</fullName>
    </submittedName>
</protein>
<sequence length="137" mass="15921">MTKMSMVPCNCTSKKMREEQRKSHPSMACKSSLALMRKSSLRSLQYPCTTRPPRYMMIGKKKTATPSRTFFSTDAPSVWLGDTTLRIKYTSRRILLKMKTAISWYLSFSIPCTMYKKQNTMFRAGLLHICSQREKIE</sequence>
<dbReference type="EMBL" id="GFPF01002451">
    <property type="protein sequence ID" value="MAA13597.1"/>
    <property type="molecule type" value="Transcribed_RNA"/>
</dbReference>
<proteinExistence type="predicted"/>
<accession>A0A224Y7P2</accession>
<dbReference type="AlphaFoldDB" id="A0A224Y7P2"/>
<evidence type="ECO:0000313" key="1">
    <source>
        <dbReference type="EMBL" id="MAA13597.1"/>
    </source>
</evidence>